<dbReference type="InterPro" id="IPR001296">
    <property type="entry name" value="Glyco_trans_1"/>
</dbReference>
<dbReference type="Pfam" id="PF13477">
    <property type="entry name" value="Glyco_trans_4_2"/>
    <property type="match status" value="1"/>
</dbReference>
<gene>
    <name evidence="4" type="ORF">MNB_SUP05-5-64</name>
</gene>
<keyword evidence="4" id="KW-0808">Transferase</keyword>
<feature type="domain" description="Glycosyltransferase subfamily 4-like N-terminal" evidence="3">
    <location>
        <begin position="4"/>
        <end position="150"/>
    </location>
</feature>
<dbReference type="EC" id="2.4.1.-" evidence="4"/>
<dbReference type="Pfam" id="PF00534">
    <property type="entry name" value="Glycos_transf_1"/>
    <property type="match status" value="1"/>
</dbReference>
<dbReference type="PANTHER" id="PTHR12526:SF638">
    <property type="entry name" value="SPORE COAT PROTEIN SA"/>
    <property type="match status" value="1"/>
</dbReference>
<feature type="domain" description="Glycosyl transferase family 1" evidence="2">
    <location>
        <begin position="181"/>
        <end position="342"/>
    </location>
</feature>
<dbReference type="EMBL" id="FPHJ01000038">
    <property type="protein sequence ID" value="SFV62642.1"/>
    <property type="molecule type" value="Genomic_DNA"/>
</dbReference>
<keyword evidence="1" id="KW-1133">Transmembrane helix</keyword>
<dbReference type="Gene3D" id="3.40.50.2000">
    <property type="entry name" value="Glycogen Phosphorylase B"/>
    <property type="match status" value="2"/>
</dbReference>
<keyword evidence="1" id="KW-0472">Membrane</keyword>
<dbReference type="AlphaFoldDB" id="A0A1W1CA92"/>
<keyword evidence="1" id="KW-0812">Transmembrane</keyword>
<protein>
    <submittedName>
        <fullName evidence="4">Lipid carrier: UDP-N-acetylgalactosaminyltransferase / Alpha-1,3-N-acetylgalactosamine transferase PglA Putative glycosyltransferase</fullName>
        <ecNumber evidence="4">2.4.1.-</ecNumber>
    </submittedName>
</protein>
<organism evidence="4">
    <name type="scientific">hydrothermal vent metagenome</name>
    <dbReference type="NCBI Taxonomy" id="652676"/>
    <lineage>
        <taxon>unclassified sequences</taxon>
        <taxon>metagenomes</taxon>
        <taxon>ecological metagenomes</taxon>
    </lineage>
</organism>
<dbReference type="SUPFAM" id="SSF53756">
    <property type="entry name" value="UDP-Glycosyltransferase/glycogen phosphorylase"/>
    <property type="match status" value="1"/>
</dbReference>
<evidence type="ECO:0000259" key="3">
    <source>
        <dbReference type="Pfam" id="PF13477"/>
    </source>
</evidence>
<accession>A0A1W1CA92</accession>
<evidence type="ECO:0000256" key="1">
    <source>
        <dbReference type="SAM" id="Phobius"/>
    </source>
</evidence>
<evidence type="ECO:0000313" key="4">
    <source>
        <dbReference type="EMBL" id="SFV62642.1"/>
    </source>
</evidence>
<proteinExistence type="predicted"/>
<dbReference type="GO" id="GO:0016757">
    <property type="term" value="F:glycosyltransferase activity"/>
    <property type="evidence" value="ECO:0007669"/>
    <property type="project" value="UniProtKB-KW"/>
</dbReference>
<keyword evidence="4" id="KW-0328">Glycosyltransferase</keyword>
<reference evidence="4" key="1">
    <citation type="submission" date="2016-10" db="EMBL/GenBank/DDBJ databases">
        <authorList>
            <person name="de Groot N.N."/>
        </authorList>
    </citation>
    <scope>NUCLEOTIDE SEQUENCE</scope>
</reference>
<dbReference type="CDD" id="cd03808">
    <property type="entry name" value="GT4_CapM-like"/>
    <property type="match status" value="1"/>
</dbReference>
<dbReference type="PANTHER" id="PTHR12526">
    <property type="entry name" value="GLYCOSYLTRANSFERASE"/>
    <property type="match status" value="1"/>
</dbReference>
<dbReference type="InterPro" id="IPR028098">
    <property type="entry name" value="Glyco_trans_4-like_N"/>
</dbReference>
<name>A0A1W1CA92_9ZZZZ</name>
<sequence>MKPKLLFIVNQAEFFISHRLPIALEARDQGFEVAIASGGNFKLLEQYGFEIFPLSLNRNSFITIFKELFLIRNAIQSFKPTCVHLVTIKPVLLGGILARLLKIKSVVYAISGLGFIFINKGFIATFKKKLVMFFYKISLGHKNSKVIFQNNDDKQLFLDNHLVKEKNIVMIQGSGVDLDKFQPFHIENDKVRIILPARMLKDKGVYEFVKAAQIIGNEKAEFILVGGLDDDGNPTRINEKTLNSFEGVSWIGHKNNMQDVIKNADIVCLPSYREGLPKALIEACACAKPIVTTNTAGCRDVVDEGVNGFLVKVKVVDELVIALKKLIDDKHLREKFGNLGRKKAEKQFSLKSVISKTIDIYKSF</sequence>
<feature type="transmembrane region" description="Helical" evidence="1">
    <location>
        <begin position="107"/>
        <end position="126"/>
    </location>
</feature>
<evidence type="ECO:0000259" key="2">
    <source>
        <dbReference type="Pfam" id="PF00534"/>
    </source>
</evidence>